<sequence>MKTMTELFQKSRSNRPWPKKIIRQPISASYCGTNPLQKFTSIYILFTWCLPPFLLFGYKNCEHEFDNGRCIKCFWNGKESEYIHKLKNRNLNKSKKIMHVLAFLQNKYGETNIIINDHWEADREAIGLTDKTGQYLAYISTISNIDNNYFVALENPSAYNEMPYSPAGDFDNISLTELEKILIPHLKLRD</sequence>
<proteinExistence type="predicted"/>
<gene>
    <name evidence="1" type="ORF">FAM09_15680</name>
</gene>
<evidence type="ECO:0000313" key="1">
    <source>
        <dbReference type="EMBL" id="THU38123.1"/>
    </source>
</evidence>
<dbReference type="Proteomes" id="UP000306918">
    <property type="component" value="Unassembled WGS sequence"/>
</dbReference>
<protein>
    <submittedName>
        <fullName evidence="1">Uncharacterized protein</fullName>
    </submittedName>
</protein>
<evidence type="ECO:0000313" key="2">
    <source>
        <dbReference type="Proteomes" id="UP000306918"/>
    </source>
</evidence>
<comment type="caution">
    <text evidence="1">The sequence shown here is derived from an EMBL/GenBank/DDBJ whole genome shotgun (WGS) entry which is preliminary data.</text>
</comment>
<accession>A0A4S8HRQ0</accession>
<keyword evidence="2" id="KW-1185">Reference proteome</keyword>
<dbReference type="RefSeq" id="WP_136578079.1">
    <property type="nucleotide sequence ID" value="NZ_STFF01000004.1"/>
</dbReference>
<dbReference type="OrthoDB" id="982884at2"/>
<dbReference type="EMBL" id="STFF01000004">
    <property type="protein sequence ID" value="THU38123.1"/>
    <property type="molecule type" value="Genomic_DNA"/>
</dbReference>
<dbReference type="AlphaFoldDB" id="A0A4S8HRQ0"/>
<organism evidence="1 2">
    <name type="scientific">Niastella caeni</name>
    <dbReference type="NCBI Taxonomy" id="2569763"/>
    <lineage>
        <taxon>Bacteria</taxon>
        <taxon>Pseudomonadati</taxon>
        <taxon>Bacteroidota</taxon>
        <taxon>Chitinophagia</taxon>
        <taxon>Chitinophagales</taxon>
        <taxon>Chitinophagaceae</taxon>
        <taxon>Niastella</taxon>
    </lineage>
</organism>
<name>A0A4S8HRQ0_9BACT</name>
<reference evidence="1 2" key="1">
    <citation type="submission" date="2019-04" db="EMBL/GenBank/DDBJ databases">
        <title>Niastella caeni sp. nov., isolated from activated sludge.</title>
        <authorList>
            <person name="Sheng M."/>
        </authorList>
    </citation>
    <scope>NUCLEOTIDE SEQUENCE [LARGE SCALE GENOMIC DNA]</scope>
    <source>
        <strain evidence="1 2">HX-2-15</strain>
    </source>
</reference>